<evidence type="ECO:0000256" key="1">
    <source>
        <dbReference type="PROSITE-ProRule" id="PRU10141"/>
    </source>
</evidence>
<reference evidence="3 4" key="1">
    <citation type="journal article" date="2024" name="J Genomics">
        <title>Draft genome sequencing and assembly of Favolaschia claudopus CIRM-BRFM 2984 isolated from oak limbs.</title>
        <authorList>
            <person name="Navarro D."/>
            <person name="Drula E."/>
            <person name="Chaduli D."/>
            <person name="Cazenave R."/>
            <person name="Ahrendt S."/>
            <person name="Wang J."/>
            <person name="Lipzen A."/>
            <person name="Daum C."/>
            <person name="Barry K."/>
            <person name="Grigoriev I.V."/>
            <person name="Favel A."/>
            <person name="Rosso M.N."/>
            <person name="Martin F."/>
        </authorList>
    </citation>
    <scope>NUCLEOTIDE SEQUENCE [LARGE SCALE GENOMIC DNA]</scope>
    <source>
        <strain evidence="3 4">CIRM-BRFM 2984</strain>
    </source>
</reference>
<gene>
    <name evidence="3" type="ORF">R3P38DRAFT_3142006</name>
</gene>
<keyword evidence="1" id="KW-0547">Nucleotide-binding</keyword>
<sequence length="266" mass="29716">MLKGAYHILINTQLGQGHGGTVYLAIGPERRTIACKVIKRDRGDSAIFREISILLAVKHPNLIELLDTAQDELNVYLFFPKYDTSLQDHLATQILLSDHAARRIVWQILDGIRYLHGLGISSRCSQPDNILVCTRWSTQNPTICIADLGMATYQAHSGANIYGTVSFMPPEAIASFVDPTLSYEFQVADMWSVGVVAFMLISGFHPFHSIYLHHTQAKISAGLLLFQPWLSITSGNYLVAELCHLDPLYRITATLALQHSWFALHI</sequence>
<evidence type="ECO:0000259" key="2">
    <source>
        <dbReference type="PROSITE" id="PS50011"/>
    </source>
</evidence>
<dbReference type="InterPro" id="IPR017441">
    <property type="entry name" value="Protein_kinase_ATP_BS"/>
</dbReference>
<dbReference type="Gene3D" id="1.10.510.10">
    <property type="entry name" value="Transferase(Phosphotransferase) domain 1"/>
    <property type="match status" value="1"/>
</dbReference>
<keyword evidence="4" id="KW-1185">Reference proteome</keyword>
<keyword evidence="3" id="KW-0808">Transferase</keyword>
<feature type="binding site" evidence="1">
    <location>
        <position position="36"/>
    </location>
    <ligand>
        <name>ATP</name>
        <dbReference type="ChEBI" id="CHEBI:30616"/>
    </ligand>
</feature>
<dbReference type="Proteomes" id="UP001362999">
    <property type="component" value="Unassembled WGS sequence"/>
</dbReference>
<dbReference type="InterPro" id="IPR011009">
    <property type="entry name" value="Kinase-like_dom_sf"/>
</dbReference>
<dbReference type="GO" id="GO:0044773">
    <property type="term" value="P:mitotic DNA damage checkpoint signaling"/>
    <property type="evidence" value="ECO:0007669"/>
    <property type="project" value="TreeGrafter"/>
</dbReference>
<dbReference type="GO" id="GO:0005524">
    <property type="term" value="F:ATP binding"/>
    <property type="evidence" value="ECO:0007669"/>
    <property type="project" value="UniProtKB-UniRule"/>
</dbReference>
<protein>
    <submittedName>
        <fullName evidence="3">Kinase-like domain-containing protein</fullName>
    </submittedName>
</protein>
<dbReference type="SUPFAM" id="SSF56112">
    <property type="entry name" value="Protein kinase-like (PK-like)"/>
    <property type="match status" value="1"/>
</dbReference>
<evidence type="ECO:0000313" key="3">
    <source>
        <dbReference type="EMBL" id="KAK6971629.1"/>
    </source>
</evidence>
<feature type="domain" description="Protein kinase" evidence="2">
    <location>
        <begin position="8"/>
        <end position="262"/>
    </location>
</feature>
<dbReference type="PROSITE" id="PS50011">
    <property type="entry name" value="PROTEIN_KINASE_DOM"/>
    <property type="match status" value="1"/>
</dbReference>
<dbReference type="EMBL" id="JAWWNJ010000208">
    <property type="protein sequence ID" value="KAK6971629.1"/>
    <property type="molecule type" value="Genomic_DNA"/>
</dbReference>
<keyword evidence="1" id="KW-0067">ATP-binding</keyword>
<comment type="caution">
    <text evidence="3">The sequence shown here is derived from an EMBL/GenBank/DDBJ whole genome shotgun (WGS) entry which is preliminary data.</text>
</comment>
<organism evidence="3 4">
    <name type="scientific">Favolaschia claudopus</name>
    <dbReference type="NCBI Taxonomy" id="2862362"/>
    <lineage>
        <taxon>Eukaryota</taxon>
        <taxon>Fungi</taxon>
        <taxon>Dikarya</taxon>
        <taxon>Basidiomycota</taxon>
        <taxon>Agaricomycotina</taxon>
        <taxon>Agaricomycetes</taxon>
        <taxon>Agaricomycetidae</taxon>
        <taxon>Agaricales</taxon>
        <taxon>Marasmiineae</taxon>
        <taxon>Mycenaceae</taxon>
        <taxon>Favolaschia</taxon>
    </lineage>
</organism>
<proteinExistence type="predicted"/>
<evidence type="ECO:0000313" key="4">
    <source>
        <dbReference type="Proteomes" id="UP001362999"/>
    </source>
</evidence>
<keyword evidence="3" id="KW-0418">Kinase</keyword>
<dbReference type="AlphaFoldDB" id="A0AAV9Z568"/>
<dbReference type="PANTHER" id="PTHR44167">
    <property type="entry name" value="OVARIAN-SPECIFIC SERINE/THREONINE-PROTEIN KINASE LOK-RELATED"/>
    <property type="match status" value="1"/>
</dbReference>
<dbReference type="InterPro" id="IPR000719">
    <property type="entry name" value="Prot_kinase_dom"/>
</dbReference>
<dbReference type="PANTHER" id="PTHR44167:SF24">
    <property type="entry name" value="SERINE_THREONINE-PROTEIN KINASE CHK2"/>
    <property type="match status" value="1"/>
</dbReference>
<dbReference type="GO" id="GO:0004674">
    <property type="term" value="F:protein serine/threonine kinase activity"/>
    <property type="evidence" value="ECO:0007669"/>
    <property type="project" value="TreeGrafter"/>
</dbReference>
<name>A0AAV9Z568_9AGAR</name>
<dbReference type="PROSITE" id="PS00107">
    <property type="entry name" value="PROTEIN_KINASE_ATP"/>
    <property type="match status" value="1"/>
</dbReference>
<dbReference type="Pfam" id="PF00069">
    <property type="entry name" value="Pkinase"/>
    <property type="match status" value="1"/>
</dbReference>
<dbReference type="GO" id="GO:0005634">
    <property type="term" value="C:nucleus"/>
    <property type="evidence" value="ECO:0007669"/>
    <property type="project" value="TreeGrafter"/>
</dbReference>
<accession>A0AAV9Z568</accession>